<evidence type="ECO:0000313" key="2">
    <source>
        <dbReference type="Proteomes" id="UP000831701"/>
    </source>
</evidence>
<sequence>MNSEHDYSTLMETANASTNKRDRMSTTPANTPEKSHTEKKAKGTPQETDSNTSADTILKAIDTLGNTLGKRVDDCMVDVGTQMQQHSTMLAAVAKAVQLNSEELEECKMKIKYLKKQIESLTKDNDDIKGRLLNQERYKRKKGENE</sequence>
<comment type="caution">
    <text evidence="1">The sequence shown here is derived from an EMBL/GenBank/DDBJ whole genome shotgun (WGS) entry which is preliminary data.</text>
</comment>
<gene>
    <name evidence="1" type="ORF">L3Q82_008129</name>
</gene>
<name>A0ACB8WGC3_9TELE</name>
<organism evidence="1 2">
    <name type="scientific">Scortum barcoo</name>
    <name type="common">barcoo grunter</name>
    <dbReference type="NCBI Taxonomy" id="214431"/>
    <lineage>
        <taxon>Eukaryota</taxon>
        <taxon>Metazoa</taxon>
        <taxon>Chordata</taxon>
        <taxon>Craniata</taxon>
        <taxon>Vertebrata</taxon>
        <taxon>Euteleostomi</taxon>
        <taxon>Actinopterygii</taxon>
        <taxon>Neopterygii</taxon>
        <taxon>Teleostei</taxon>
        <taxon>Neoteleostei</taxon>
        <taxon>Acanthomorphata</taxon>
        <taxon>Eupercaria</taxon>
        <taxon>Centrarchiformes</taxon>
        <taxon>Terapontoidei</taxon>
        <taxon>Terapontidae</taxon>
        <taxon>Scortum</taxon>
    </lineage>
</organism>
<accession>A0ACB8WGC3</accession>
<evidence type="ECO:0000313" key="1">
    <source>
        <dbReference type="EMBL" id="KAI3367085.1"/>
    </source>
</evidence>
<dbReference type="EMBL" id="CM041539">
    <property type="protein sequence ID" value="KAI3367085.1"/>
    <property type="molecule type" value="Genomic_DNA"/>
</dbReference>
<proteinExistence type="predicted"/>
<reference evidence="1" key="1">
    <citation type="submission" date="2022-04" db="EMBL/GenBank/DDBJ databases">
        <title>Jade perch genome.</title>
        <authorList>
            <person name="Chao B."/>
        </authorList>
    </citation>
    <scope>NUCLEOTIDE SEQUENCE</scope>
    <source>
        <strain evidence="1">CB-2022</strain>
    </source>
</reference>
<keyword evidence="2" id="KW-1185">Reference proteome</keyword>
<protein>
    <submittedName>
        <fullName evidence="1">Uncharacterized protein</fullName>
    </submittedName>
</protein>
<dbReference type="Proteomes" id="UP000831701">
    <property type="component" value="Chromosome 9"/>
</dbReference>